<dbReference type="WBParaSite" id="ASIM_0001581001-mRNA-1">
    <property type="protein sequence ID" value="ASIM_0001581001-mRNA-1"/>
    <property type="gene ID" value="ASIM_0001581001"/>
</dbReference>
<feature type="compositionally biased region" description="Polar residues" evidence="7">
    <location>
        <begin position="597"/>
        <end position="617"/>
    </location>
</feature>
<dbReference type="Proteomes" id="UP000267096">
    <property type="component" value="Unassembled WGS sequence"/>
</dbReference>
<evidence type="ECO:0000256" key="3">
    <source>
        <dbReference type="ARBA" id="ARBA00023155"/>
    </source>
</evidence>
<evidence type="ECO:0000313" key="9">
    <source>
        <dbReference type="EMBL" id="VDK54542.1"/>
    </source>
</evidence>
<dbReference type="InterPro" id="IPR020479">
    <property type="entry name" value="HD_metazoa"/>
</dbReference>
<organism evidence="11">
    <name type="scientific">Anisakis simplex</name>
    <name type="common">Herring worm</name>
    <dbReference type="NCBI Taxonomy" id="6269"/>
    <lineage>
        <taxon>Eukaryota</taxon>
        <taxon>Metazoa</taxon>
        <taxon>Ecdysozoa</taxon>
        <taxon>Nematoda</taxon>
        <taxon>Chromadorea</taxon>
        <taxon>Rhabditida</taxon>
        <taxon>Spirurina</taxon>
        <taxon>Ascaridomorpha</taxon>
        <taxon>Ascaridoidea</taxon>
        <taxon>Anisakidae</taxon>
        <taxon>Anisakis</taxon>
        <taxon>Anisakis simplex complex</taxon>
    </lineage>
</organism>
<dbReference type="GO" id="GO:0000981">
    <property type="term" value="F:DNA-binding transcription factor activity, RNA polymerase II-specific"/>
    <property type="evidence" value="ECO:0007669"/>
    <property type="project" value="InterPro"/>
</dbReference>
<feature type="compositionally biased region" description="Basic and acidic residues" evidence="7">
    <location>
        <begin position="224"/>
        <end position="234"/>
    </location>
</feature>
<dbReference type="SMART" id="SM00389">
    <property type="entry name" value="HOX"/>
    <property type="match status" value="1"/>
</dbReference>
<dbReference type="EMBL" id="UYRR01032183">
    <property type="protein sequence ID" value="VDK54542.1"/>
    <property type="molecule type" value="Genomic_DNA"/>
</dbReference>
<evidence type="ECO:0000313" key="10">
    <source>
        <dbReference type="Proteomes" id="UP000267096"/>
    </source>
</evidence>
<evidence type="ECO:0000256" key="4">
    <source>
        <dbReference type="ARBA" id="ARBA00023242"/>
    </source>
</evidence>
<dbReference type="Pfam" id="PF00046">
    <property type="entry name" value="Homeodomain"/>
    <property type="match status" value="1"/>
</dbReference>
<dbReference type="InterPro" id="IPR017970">
    <property type="entry name" value="Homeobox_CS"/>
</dbReference>
<evidence type="ECO:0000259" key="8">
    <source>
        <dbReference type="PROSITE" id="PS50071"/>
    </source>
</evidence>
<accession>A0A0M3K4B9</accession>
<dbReference type="PANTHER" id="PTHR24333">
    <property type="entry name" value="HOMEO BOX HB9 LIKE A-RELATED"/>
    <property type="match status" value="1"/>
</dbReference>
<evidence type="ECO:0000256" key="6">
    <source>
        <dbReference type="RuleBase" id="RU000682"/>
    </source>
</evidence>
<name>A0A0M3K4B9_ANISI</name>
<gene>
    <name evidence="9" type="ORF">ASIM_LOCUS15217</name>
</gene>
<feature type="compositionally biased region" description="Acidic residues" evidence="7">
    <location>
        <begin position="618"/>
        <end position="636"/>
    </location>
</feature>
<dbReference type="InterPro" id="IPR001356">
    <property type="entry name" value="HD"/>
</dbReference>
<evidence type="ECO:0000256" key="7">
    <source>
        <dbReference type="SAM" id="MobiDB-lite"/>
    </source>
</evidence>
<dbReference type="OrthoDB" id="6159439at2759"/>
<feature type="domain" description="Homeobox" evidence="8">
    <location>
        <begin position="526"/>
        <end position="586"/>
    </location>
</feature>
<dbReference type="PROSITE" id="PS00027">
    <property type="entry name" value="HOMEOBOX_1"/>
    <property type="match status" value="1"/>
</dbReference>
<keyword evidence="4 5" id="KW-0539">Nucleus</keyword>
<evidence type="ECO:0000256" key="2">
    <source>
        <dbReference type="ARBA" id="ARBA00023125"/>
    </source>
</evidence>
<sequence length="636" mass="68624">MMLERKSAAFSITQLLAHTRTSPSRNLDSDRSPGDSIHHNVSNNIIDCNFNNLLTCPEPVDSNSNKRYEVSTENDDMAIGGCLKGAQIADQNNTAKGDQHESAAEASVQLHGEKFDWTAEVNGEKFCDDGNKFHGAYRAESLKHNRSHASSDCCSTASSNCHRCRCCFGTVTERNCTLPCDHAPVVHHSSSDRANRDWASLAENGDSVKSGTASTSTSSPTHNQQDDNRSDKRYSSLRFATTSAAVSSRNCPSRNGKQTAPVGDIVKFSERCQIVGRYELLGKFGDGEKITEQGVSNEKGVGSLSGQMAGSRVKVENDLHCYELSGGSNNNSKNVISIENSDTNSVSNMRANDDLLNVSSKRSPDLIGVPTAPKSRLIPSHSPSPYSLVFAAKSKGGLQSLTDGDYDNDKCTVNGTRHTNNSTITPAGSLPSVSISSAVSASAAAAVLTPTPVPSTAPGPGSCLPSAADTLPFWLTCAAASFPFEPTFLMAQRSMFPHLWASTAAAANAADALRLVTAAGGTSKSYRRRKARTVFSDQQLQGLERRFETQRYLSTPERIELANALNLSETQVKTWFQNRRMKHKKIVRKERDGEGASSENANSTLNTDNISDDNNAGDSDEEDMMMDHDLDDSEID</sequence>
<dbReference type="Gene3D" id="1.10.10.60">
    <property type="entry name" value="Homeodomain-like"/>
    <property type="match status" value="1"/>
</dbReference>
<proteinExistence type="predicted"/>
<dbReference type="PRINTS" id="PR00024">
    <property type="entry name" value="HOMEOBOX"/>
</dbReference>
<dbReference type="SUPFAM" id="SSF46689">
    <property type="entry name" value="Homeodomain-like"/>
    <property type="match status" value="1"/>
</dbReference>
<feature type="DNA-binding region" description="Homeobox" evidence="5">
    <location>
        <begin position="528"/>
        <end position="587"/>
    </location>
</feature>
<dbReference type="AlphaFoldDB" id="A0A0M3K4B9"/>
<keyword evidence="10" id="KW-1185">Reference proteome</keyword>
<reference evidence="11" key="1">
    <citation type="submission" date="2017-02" db="UniProtKB">
        <authorList>
            <consortium name="WormBaseParasite"/>
        </authorList>
    </citation>
    <scope>IDENTIFICATION</scope>
</reference>
<dbReference type="GO" id="GO:0003677">
    <property type="term" value="F:DNA binding"/>
    <property type="evidence" value="ECO:0007669"/>
    <property type="project" value="UniProtKB-UniRule"/>
</dbReference>
<dbReference type="CDD" id="cd00086">
    <property type="entry name" value="homeodomain"/>
    <property type="match status" value="1"/>
</dbReference>
<dbReference type="PANTHER" id="PTHR24333:SF8">
    <property type="entry name" value="HOMEOBOX PROTEIN CEH-62"/>
    <property type="match status" value="1"/>
</dbReference>
<feature type="region of interest" description="Disordered" evidence="7">
    <location>
        <begin position="203"/>
        <end position="235"/>
    </location>
</feature>
<dbReference type="PROSITE" id="PS50071">
    <property type="entry name" value="HOMEOBOX_2"/>
    <property type="match status" value="1"/>
</dbReference>
<feature type="region of interest" description="Disordered" evidence="7">
    <location>
        <begin position="586"/>
        <end position="636"/>
    </location>
</feature>
<dbReference type="InterPro" id="IPR050848">
    <property type="entry name" value="Homeobox_TF"/>
</dbReference>
<evidence type="ECO:0000256" key="5">
    <source>
        <dbReference type="PROSITE-ProRule" id="PRU00108"/>
    </source>
</evidence>
<dbReference type="FunFam" id="1.10.10.60:FF:000373">
    <property type="entry name" value="Blast:Brain-specific homeobox protein"/>
    <property type="match status" value="1"/>
</dbReference>
<dbReference type="GO" id="GO:0005634">
    <property type="term" value="C:nucleus"/>
    <property type="evidence" value="ECO:0007669"/>
    <property type="project" value="UniProtKB-SubCell"/>
</dbReference>
<evidence type="ECO:0000256" key="1">
    <source>
        <dbReference type="ARBA" id="ARBA00004123"/>
    </source>
</evidence>
<evidence type="ECO:0000313" key="11">
    <source>
        <dbReference type="WBParaSite" id="ASIM_0001581001-mRNA-1"/>
    </source>
</evidence>
<keyword evidence="2 5" id="KW-0238">DNA-binding</keyword>
<dbReference type="InterPro" id="IPR009057">
    <property type="entry name" value="Homeodomain-like_sf"/>
</dbReference>
<reference evidence="9 10" key="2">
    <citation type="submission" date="2018-11" db="EMBL/GenBank/DDBJ databases">
        <authorList>
            <consortium name="Pathogen Informatics"/>
        </authorList>
    </citation>
    <scope>NUCLEOTIDE SEQUENCE [LARGE SCALE GENOMIC DNA]</scope>
</reference>
<feature type="compositionally biased region" description="Low complexity" evidence="7">
    <location>
        <begin position="207"/>
        <end position="221"/>
    </location>
</feature>
<protein>
    <submittedName>
        <fullName evidence="11">Brain-specific homeobox protein homolog (inferred by orthology to a human protein)</fullName>
    </submittedName>
</protein>
<keyword evidence="3 5" id="KW-0371">Homeobox</keyword>
<comment type="subcellular location">
    <subcellularLocation>
        <location evidence="1 5 6">Nucleus</location>
    </subcellularLocation>
</comment>